<dbReference type="Proteomes" id="UP000183974">
    <property type="component" value="Unassembled WGS sequence"/>
</dbReference>
<sequence length="240" mass="27696">MIGFRKLSDDQPTLQLSPLLRAAHRTMQYADENSGIGLTATKAFQRKFVHWAVEHVDWPRYGPEEAFSVSKVVNEYEFPPIQVVHFLLLQLKLGRHYKGKFLLTKKGKDLLNSPGVLFDQLIPFFLLEVDHTSYACLDERPFGTWDVWLNVMNVELEQGLTERQLYGLFYGNGPDWDNAGWRVLAAFSSYVLKPLEWAGLISVHEVEGGSRRDWMCFKTALWREALRLDTGDEVPNIVRH</sequence>
<protein>
    <submittedName>
        <fullName evidence="1">Uncharacterized protein</fullName>
    </submittedName>
</protein>
<dbReference type="EMBL" id="FRBR01000012">
    <property type="protein sequence ID" value="SHM26113.1"/>
    <property type="molecule type" value="Genomic_DNA"/>
</dbReference>
<proteinExistence type="predicted"/>
<name>A0A1M7HCQ1_9RHOB</name>
<reference evidence="1 2" key="1">
    <citation type="submission" date="2016-11" db="EMBL/GenBank/DDBJ databases">
        <authorList>
            <person name="Jaros S."/>
            <person name="Januszkiewicz K."/>
            <person name="Wedrychowicz H."/>
        </authorList>
    </citation>
    <scope>NUCLEOTIDE SEQUENCE [LARGE SCALE GENOMIC DNA]</scope>
    <source>
        <strain evidence="1 2">DSM 29589</strain>
    </source>
</reference>
<evidence type="ECO:0000313" key="1">
    <source>
        <dbReference type="EMBL" id="SHM26113.1"/>
    </source>
</evidence>
<dbReference type="STRING" id="337701.SAMN05444398_11282"/>
<organism evidence="1 2">
    <name type="scientific">Roseovarius pacificus</name>
    <dbReference type="NCBI Taxonomy" id="337701"/>
    <lineage>
        <taxon>Bacteria</taxon>
        <taxon>Pseudomonadati</taxon>
        <taxon>Pseudomonadota</taxon>
        <taxon>Alphaproteobacteria</taxon>
        <taxon>Rhodobacterales</taxon>
        <taxon>Roseobacteraceae</taxon>
        <taxon>Roseovarius</taxon>
    </lineage>
</organism>
<dbReference type="AlphaFoldDB" id="A0A1M7HCQ1"/>
<accession>A0A1M7HCQ1</accession>
<dbReference type="OrthoDB" id="7495008at2"/>
<gene>
    <name evidence="1" type="ORF">SAMN05444398_11282</name>
</gene>
<keyword evidence="2" id="KW-1185">Reference proteome</keyword>
<evidence type="ECO:0000313" key="2">
    <source>
        <dbReference type="Proteomes" id="UP000183974"/>
    </source>
</evidence>
<dbReference type="RefSeq" id="WP_073036278.1">
    <property type="nucleotide sequence ID" value="NZ_BMLR01000008.1"/>
</dbReference>